<comment type="caution">
    <text evidence="2">The sequence shown here is derived from an EMBL/GenBank/DDBJ whole genome shotgun (WGS) entry which is preliminary data.</text>
</comment>
<gene>
    <name evidence="2" type="ORF">EAH89_27355</name>
</gene>
<evidence type="ECO:0000313" key="2">
    <source>
        <dbReference type="EMBL" id="TPG44315.1"/>
    </source>
</evidence>
<dbReference type="AlphaFoldDB" id="A0A502F275"/>
<feature type="domain" description="CheW-like" evidence="1">
    <location>
        <begin position="335"/>
        <end position="484"/>
    </location>
</feature>
<dbReference type="InterPro" id="IPR036061">
    <property type="entry name" value="CheW-like_dom_sf"/>
</dbReference>
<dbReference type="InterPro" id="IPR002545">
    <property type="entry name" value="CheW-lke_dom"/>
</dbReference>
<reference evidence="2 3" key="1">
    <citation type="journal article" date="2019" name="Environ. Microbiol.">
        <title>Species interactions and distinct microbial communities in high Arctic permafrost affected cryosols are associated with the CH4 and CO2 gas fluxes.</title>
        <authorList>
            <person name="Altshuler I."/>
            <person name="Hamel J."/>
            <person name="Turney S."/>
            <person name="Magnuson E."/>
            <person name="Levesque R."/>
            <person name="Greer C."/>
            <person name="Whyte L.G."/>
        </authorList>
    </citation>
    <scope>NUCLEOTIDE SEQUENCE [LARGE SCALE GENOMIC DNA]</scope>
    <source>
        <strain evidence="2 3">S9.3B</strain>
    </source>
</reference>
<dbReference type="InterPro" id="IPR039315">
    <property type="entry name" value="CheW"/>
</dbReference>
<dbReference type="Gene3D" id="2.30.30.40">
    <property type="entry name" value="SH3 Domains"/>
    <property type="match status" value="3"/>
</dbReference>
<feature type="domain" description="CheW-like" evidence="1">
    <location>
        <begin position="164"/>
        <end position="304"/>
    </location>
</feature>
<dbReference type="SUPFAM" id="SSF50341">
    <property type="entry name" value="CheW-like"/>
    <property type="match status" value="3"/>
</dbReference>
<dbReference type="Proteomes" id="UP000317078">
    <property type="component" value="Unassembled WGS sequence"/>
</dbReference>
<dbReference type="EMBL" id="RCZP01000053">
    <property type="protein sequence ID" value="TPG44315.1"/>
    <property type="molecule type" value="Genomic_DNA"/>
</dbReference>
<dbReference type="OrthoDB" id="3291462at2"/>
<dbReference type="PANTHER" id="PTHR22617:SF23">
    <property type="entry name" value="CHEMOTAXIS PROTEIN CHEW"/>
    <property type="match status" value="1"/>
</dbReference>
<sequence length="489" mass="52311">MSEPRELVFGVLRLGGCEVAVPADVLQEVVTRPASVIPQLQAPPYVPGTFNLRGAAIPIVDLCRLFDLEAEGNTLAVVQVGGGRLALAVGGILDVLRVAPDQVSPLRRGGGSKGAVISALITLAEGERVVQVLDLGALVATPGVMVLAGDAAEARARASRNSFVRQFLFFRCDDFRFCLETAVVREIIDRPQLEASPVRGDLHRGTLRLRGEVVPVLDLFAVLALEGTPSEKTKLLVLDVRGRTIALPVSDILAIENRAAARILDLPGYGLRRPGMFGGVVEGNESRGDALLLSEDAILLEHEAIMRDPEVAVLRRLHDGLQGEAEQRLRRKSGGKRVAFLRFTAGHSYSVPIGQIHEIIDMPREFLSIRSDDGVMLGVLKRRGSMVPLVHLARLGSAPCPEPCPSSRVLVVRGEGGSFGFVVDSTDSMQSALLRDDVQEAPSGGELGRTLLSAASRLLPIDTPDGAQLLPTLDLARLARELQQTKAAA</sequence>
<accession>A0A502F275</accession>
<dbReference type="SMART" id="SM00260">
    <property type="entry name" value="CheW"/>
    <property type="match status" value="3"/>
</dbReference>
<dbReference type="Pfam" id="PF01584">
    <property type="entry name" value="CheW"/>
    <property type="match status" value="3"/>
</dbReference>
<dbReference type="GO" id="GO:0005829">
    <property type="term" value="C:cytosol"/>
    <property type="evidence" value="ECO:0007669"/>
    <property type="project" value="TreeGrafter"/>
</dbReference>
<keyword evidence="3" id="KW-1185">Reference proteome</keyword>
<name>A0A502F275_9PROT</name>
<evidence type="ECO:0000313" key="3">
    <source>
        <dbReference type="Proteomes" id="UP000317078"/>
    </source>
</evidence>
<dbReference type="PROSITE" id="PS50851">
    <property type="entry name" value="CHEW"/>
    <property type="match status" value="3"/>
</dbReference>
<organism evidence="2 3">
    <name type="scientific">Muricoccus nepalensis</name>
    <dbReference type="NCBI Taxonomy" id="1854500"/>
    <lineage>
        <taxon>Bacteria</taxon>
        <taxon>Pseudomonadati</taxon>
        <taxon>Pseudomonadota</taxon>
        <taxon>Alphaproteobacteria</taxon>
        <taxon>Acetobacterales</taxon>
        <taxon>Roseomonadaceae</taxon>
        <taxon>Muricoccus</taxon>
    </lineage>
</organism>
<dbReference type="GO" id="GO:0006935">
    <property type="term" value="P:chemotaxis"/>
    <property type="evidence" value="ECO:0007669"/>
    <property type="project" value="InterPro"/>
</dbReference>
<feature type="domain" description="CheW-like" evidence="1">
    <location>
        <begin position="6"/>
        <end position="144"/>
    </location>
</feature>
<dbReference type="PANTHER" id="PTHR22617">
    <property type="entry name" value="CHEMOTAXIS SENSOR HISTIDINE KINASE-RELATED"/>
    <property type="match status" value="1"/>
</dbReference>
<dbReference type="Gene3D" id="2.40.50.180">
    <property type="entry name" value="CheA-289, Domain 4"/>
    <property type="match status" value="3"/>
</dbReference>
<dbReference type="CDD" id="cd00588">
    <property type="entry name" value="CheW_like"/>
    <property type="match status" value="1"/>
</dbReference>
<proteinExistence type="predicted"/>
<dbReference type="GO" id="GO:0007165">
    <property type="term" value="P:signal transduction"/>
    <property type="evidence" value="ECO:0007669"/>
    <property type="project" value="InterPro"/>
</dbReference>
<dbReference type="RefSeq" id="WP_140886898.1">
    <property type="nucleotide sequence ID" value="NZ_RCZP01000053.1"/>
</dbReference>
<evidence type="ECO:0000259" key="1">
    <source>
        <dbReference type="PROSITE" id="PS50851"/>
    </source>
</evidence>
<protein>
    <submittedName>
        <fullName evidence="2">Chemotaxis protein CheW</fullName>
    </submittedName>
</protein>